<dbReference type="WBParaSite" id="TASK_0000183901-mRNA-1">
    <property type="protein sequence ID" value="TASK_0000183901-mRNA-1"/>
    <property type="gene ID" value="TASK_0000183901"/>
</dbReference>
<accession>A0A0R3VWP5</accession>
<evidence type="ECO:0000256" key="1">
    <source>
        <dbReference type="SAM" id="SignalP"/>
    </source>
</evidence>
<dbReference type="SUPFAM" id="SSF49265">
    <property type="entry name" value="Fibronectin type III"/>
    <property type="match status" value="1"/>
</dbReference>
<dbReference type="InterPro" id="IPR003961">
    <property type="entry name" value="FN3_dom"/>
</dbReference>
<evidence type="ECO:0000259" key="2">
    <source>
        <dbReference type="PROSITE" id="PS50853"/>
    </source>
</evidence>
<dbReference type="EMBL" id="UYRS01000640">
    <property type="protein sequence ID" value="VDK23760.1"/>
    <property type="molecule type" value="Genomic_DNA"/>
</dbReference>
<reference evidence="5" key="1">
    <citation type="submission" date="2017-02" db="UniProtKB">
        <authorList>
            <consortium name="WormBaseParasite"/>
        </authorList>
    </citation>
    <scope>IDENTIFICATION</scope>
</reference>
<dbReference type="AlphaFoldDB" id="A0A0R3VWP5"/>
<evidence type="ECO:0000313" key="3">
    <source>
        <dbReference type="EMBL" id="VDK23760.1"/>
    </source>
</evidence>
<feature type="domain" description="Fibronectin type-III" evidence="2">
    <location>
        <begin position="459"/>
        <end position="553"/>
    </location>
</feature>
<dbReference type="STRING" id="60517.A0A0R3VWP5"/>
<dbReference type="SMART" id="SM00060">
    <property type="entry name" value="FN3"/>
    <property type="match status" value="2"/>
</dbReference>
<name>A0A0R3VWP5_TAEAS</name>
<feature type="chain" id="PRO_5043132433" evidence="1">
    <location>
        <begin position="21"/>
        <end position="683"/>
    </location>
</feature>
<sequence>MSQRCVVAVILLSIVLCASAGDAAITWPDPRHFSASVDRQDGNALTLSWPVIQYCAQNGLQNFSVSITKVGDGEFRLNVNSSKSERMGVVLEQGEAEYLIVAEMKTKFNVHGVSANASIRTGDGPLFGSRLSLPVQEVSQVRAVGDGPFVVVLRHGVTGECLLVIYNASASDSYTIEATDLCQYEKRASMAIALPIKSQPLGFLPKMHLLEFDLPDGLLESLPKFNVQTYSLSTGAKFELDPPCDVYGKLELTSPKTAHLNVTFRPPASHPRLIHNFTFVFSHTNETIVFEVVDDKNLTKHGTKNTIGYGQILRAQHDKAMHFEVRSTASYEYPGNYTVTTYTNNAVNKKAVHCIIMPKFFALQPPHYELSVSWGSVLVRWEEPKLFETSCTYLVDAIPYDKNASRQIQQPFGNSPWVAFYTLTPATKYSINLGSNCTGSEPFWMHLGDVETEVGAPGVPRDLQLTQIGPKSVNLTWSPPLLMPDRRHHYEWICESKNNNASIEGETEDTYKVLTKIGPGILSCTVQAVVRTRDNLFKFGAVSSPVELLVPSADLPQAPSVEIVPVNEATVSLNLMPVPRPDALGFIVTVDADLTISFCLDETSGPLLIENNGTLAVKALRTGPASFLLTGLKPYQSCFINVTTLFAVNYNTTSIHVLRPVSLGVDVLWFCALVVPDTRTALY</sequence>
<organism evidence="5">
    <name type="scientific">Taenia asiatica</name>
    <name type="common">Asian tapeworm</name>
    <dbReference type="NCBI Taxonomy" id="60517"/>
    <lineage>
        <taxon>Eukaryota</taxon>
        <taxon>Metazoa</taxon>
        <taxon>Spiralia</taxon>
        <taxon>Lophotrochozoa</taxon>
        <taxon>Platyhelminthes</taxon>
        <taxon>Cestoda</taxon>
        <taxon>Eucestoda</taxon>
        <taxon>Cyclophyllidea</taxon>
        <taxon>Taeniidae</taxon>
        <taxon>Taenia</taxon>
    </lineage>
</organism>
<feature type="signal peptide" evidence="1">
    <location>
        <begin position="1"/>
        <end position="20"/>
    </location>
</feature>
<dbReference type="Gene3D" id="2.60.40.10">
    <property type="entry name" value="Immunoglobulins"/>
    <property type="match status" value="1"/>
</dbReference>
<dbReference type="InterPro" id="IPR013783">
    <property type="entry name" value="Ig-like_fold"/>
</dbReference>
<reference evidence="3 4" key="2">
    <citation type="submission" date="2018-11" db="EMBL/GenBank/DDBJ databases">
        <authorList>
            <consortium name="Pathogen Informatics"/>
        </authorList>
    </citation>
    <scope>NUCLEOTIDE SEQUENCE [LARGE SCALE GENOMIC DNA]</scope>
</reference>
<gene>
    <name evidence="3" type="ORF">TASK_LOCUS1840</name>
</gene>
<evidence type="ECO:0000313" key="5">
    <source>
        <dbReference type="WBParaSite" id="TASK_0000183901-mRNA-1"/>
    </source>
</evidence>
<dbReference type="PROSITE" id="PS50853">
    <property type="entry name" value="FN3"/>
    <property type="match status" value="1"/>
</dbReference>
<proteinExistence type="predicted"/>
<dbReference type="InterPro" id="IPR036116">
    <property type="entry name" value="FN3_sf"/>
</dbReference>
<keyword evidence="4" id="KW-1185">Reference proteome</keyword>
<dbReference type="OrthoDB" id="6242468at2759"/>
<dbReference type="Proteomes" id="UP000282613">
    <property type="component" value="Unassembled WGS sequence"/>
</dbReference>
<evidence type="ECO:0000313" key="4">
    <source>
        <dbReference type="Proteomes" id="UP000282613"/>
    </source>
</evidence>
<keyword evidence="1" id="KW-0732">Signal</keyword>
<protein>
    <submittedName>
        <fullName evidence="5">Fibronectin type-III domain-containing protein</fullName>
    </submittedName>
</protein>
<dbReference type="CDD" id="cd00063">
    <property type="entry name" value="FN3"/>
    <property type="match status" value="1"/>
</dbReference>